<dbReference type="Gene3D" id="1.10.287.70">
    <property type="match status" value="1"/>
</dbReference>
<dbReference type="Pfam" id="PF00060">
    <property type="entry name" value="Lig_chan"/>
    <property type="match status" value="1"/>
</dbReference>
<evidence type="ECO:0000313" key="15">
    <source>
        <dbReference type="Proteomes" id="UP001223547"/>
    </source>
</evidence>
<accession>A0ABT7H6S3</accession>
<dbReference type="SMART" id="SM00079">
    <property type="entry name" value="PBPe"/>
    <property type="match status" value="1"/>
</dbReference>
<keyword evidence="15" id="KW-1185">Reference proteome</keyword>
<feature type="domain" description="Solute-binding protein family 3/N-terminal" evidence="12">
    <location>
        <begin position="26"/>
        <end position="355"/>
    </location>
</feature>
<dbReference type="Proteomes" id="UP001223547">
    <property type="component" value="Unassembled WGS sequence"/>
</dbReference>
<dbReference type="InterPro" id="IPR001320">
    <property type="entry name" value="Iontro_rcpt_C"/>
</dbReference>
<keyword evidence="5" id="KW-0406">Ion transport</keyword>
<evidence type="ECO:0000256" key="2">
    <source>
        <dbReference type="ARBA" id="ARBA00022448"/>
    </source>
</evidence>
<reference evidence="14 15" key="1">
    <citation type="submission" date="2023-05" db="EMBL/GenBank/DDBJ databases">
        <title>Marinobacter albus sp. nov., a marine bacterium isolated from sand in a coastal intertidal zone of huludao.</title>
        <authorList>
            <person name="Deng T."/>
        </authorList>
    </citation>
    <scope>NUCLEOTIDE SEQUENCE [LARGE SCALE GENOMIC DNA]</scope>
    <source>
        <strain evidence="14 15">M216</strain>
    </source>
</reference>
<evidence type="ECO:0000256" key="7">
    <source>
        <dbReference type="ARBA" id="ARBA00023170"/>
    </source>
</evidence>
<evidence type="ECO:0000256" key="9">
    <source>
        <dbReference type="ARBA" id="ARBA00023303"/>
    </source>
</evidence>
<feature type="transmembrane region" description="Helical" evidence="10">
    <location>
        <begin position="202"/>
        <end position="222"/>
    </location>
</feature>
<evidence type="ECO:0000313" key="14">
    <source>
        <dbReference type="EMBL" id="MDK9556044.1"/>
    </source>
</evidence>
<protein>
    <submittedName>
        <fullName evidence="14">Transporter substrate-binding domain-containing protein</fullName>
    </submittedName>
</protein>
<keyword evidence="4 10" id="KW-1133">Transmembrane helix</keyword>
<keyword evidence="11" id="KW-0732">Signal</keyword>
<feature type="chain" id="PRO_5046941833" evidence="11">
    <location>
        <begin position="23"/>
        <end position="355"/>
    </location>
</feature>
<dbReference type="Gene3D" id="1.20.5.110">
    <property type="match status" value="1"/>
</dbReference>
<evidence type="ECO:0000256" key="10">
    <source>
        <dbReference type="SAM" id="Phobius"/>
    </source>
</evidence>
<dbReference type="Gene3D" id="3.40.190.10">
    <property type="entry name" value="Periplasmic binding protein-like II"/>
    <property type="match status" value="2"/>
</dbReference>
<keyword evidence="2" id="KW-0813">Transport</keyword>
<dbReference type="EMBL" id="JASSQD010000001">
    <property type="protein sequence ID" value="MDK9556044.1"/>
    <property type="molecule type" value="Genomic_DNA"/>
</dbReference>
<evidence type="ECO:0000256" key="6">
    <source>
        <dbReference type="ARBA" id="ARBA00023136"/>
    </source>
</evidence>
<feature type="transmembrane region" description="Helical" evidence="10">
    <location>
        <begin position="132"/>
        <end position="157"/>
    </location>
</feature>
<organism evidence="14 15">
    <name type="scientific">Marinobacter albus</name>
    <dbReference type="NCBI Taxonomy" id="3030833"/>
    <lineage>
        <taxon>Bacteria</taxon>
        <taxon>Pseudomonadati</taxon>
        <taxon>Pseudomonadota</taxon>
        <taxon>Gammaproteobacteria</taxon>
        <taxon>Pseudomonadales</taxon>
        <taxon>Marinobacteraceae</taxon>
        <taxon>Marinobacter</taxon>
    </lineage>
</organism>
<comment type="caution">
    <text evidence="14">The sequence shown here is derived from an EMBL/GenBank/DDBJ whole genome shotgun (WGS) entry which is preliminary data.</text>
</comment>
<feature type="transmembrane region" description="Helical" evidence="10">
    <location>
        <begin position="169"/>
        <end position="190"/>
    </location>
</feature>
<evidence type="ECO:0000256" key="1">
    <source>
        <dbReference type="ARBA" id="ARBA00004141"/>
    </source>
</evidence>
<evidence type="ECO:0000256" key="8">
    <source>
        <dbReference type="ARBA" id="ARBA00023180"/>
    </source>
</evidence>
<keyword evidence="7" id="KW-0675">Receptor</keyword>
<dbReference type="RefSeq" id="WP_285366807.1">
    <property type="nucleotide sequence ID" value="NZ_JASSQD010000001.1"/>
</dbReference>
<name>A0ABT7H6S3_9GAMM</name>
<dbReference type="SUPFAM" id="SSF53850">
    <property type="entry name" value="Periplasmic binding protein-like II"/>
    <property type="match status" value="1"/>
</dbReference>
<proteinExistence type="predicted"/>
<feature type="domain" description="Ionotropic glutamate receptor C-terminal" evidence="13">
    <location>
        <begin position="26"/>
        <end position="346"/>
    </location>
</feature>
<evidence type="ECO:0000256" key="5">
    <source>
        <dbReference type="ARBA" id="ARBA00023065"/>
    </source>
</evidence>
<dbReference type="InterPro" id="IPR001638">
    <property type="entry name" value="Solute-binding_3/MltF_N"/>
</dbReference>
<comment type="subcellular location">
    <subcellularLocation>
        <location evidence="1">Membrane</location>
        <topology evidence="1">Multi-pass membrane protein</topology>
    </subcellularLocation>
</comment>
<dbReference type="InterPro" id="IPR015683">
    <property type="entry name" value="Ionotropic_Glu_rcpt"/>
</dbReference>
<evidence type="ECO:0000256" key="4">
    <source>
        <dbReference type="ARBA" id="ARBA00022989"/>
    </source>
</evidence>
<dbReference type="PANTHER" id="PTHR18966">
    <property type="entry name" value="IONOTROPIC GLUTAMATE RECEPTOR"/>
    <property type="match status" value="1"/>
</dbReference>
<gene>
    <name evidence="14" type="ORF">QQF73_00305</name>
</gene>
<keyword evidence="3 10" id="KW-0812">Transmembrane</keyword>
<evidence type="ECO:0000259" key="12">
    <source>
        <dbReference type="SMART" id="SM00062"/>
    </source>
</evidence>
<evidence type="ECO:0000256" key="3">
    <source>
        <dbReference type="ARBA" id="ARBA00022692"/>
    </source>
</evidence>
<keyword evidence="9" id="KW-0407">Ion channel</keyword>
<dbReference type="SUPFAM" id="SSF81324">
    <property type="entry name" value="Voltage-gated potassium channels"/>
    <property type="match status" value="1"/>
</dbReference>
<evidence type="ECO:0000259" key="13">
    <source>
        <dbReference type="SMART" id="SM00079"/>
    </source>
</evidence>
<dbReference type="SMART" id="SM00062">
    <property type="entry name" value="PBPb"/>
    <property type="match status" value="1"/>
</dbReference>
<keyword evidence="6 10" id="KW-0472">Membrane</keyword>
<keyword evidence="8" id="KW-0325">Glycoprotein</keyword>
<sequence>MLKRILSCVFLLALATAGQVHAADPSLKVGITEVPPFVMQTEDGRWEGISIDLWRTVAAGMEREFEWVPMAFSDLLSATENGEIDVAVGALTMTADREARFDFSHPFYQTGLSIAVPPQPEQSLFASLEALISWQFVSVILALGALLLAVGFVLWLVERRRNPEQFGGTAAQGIGSSFWWAAVTMTTVGYGDKAPVSFAGRLIALVWMFAGLIMVASFTAAITSSLTVSNLRTGIQGADDLPGKVVATINNTASQRYLEGQRIRYQTYPDLTSAMVSVAEGDTDAIVYDRALLQYRNQQLGPQRLTILPGIFAEQLYALALPEGRPLRAKVSQQILRMTESEDWRSVQSSYLGSE</sequence>
<dbReference type="Pfam" id="PF00497">
    <property type="entry name" value="SBP_bac_3"/>
    <property type="match status" value="1"/>
</dbReference>
<evidence type="ECO:0000256" key="11">
    <source>
        <dbReference type="SAM" id="SignalP"/>
    </source>
</evidence>
<feature type="signal peptide" evidence="11">
    <location>
        <begin position="1"/>
        <end position="22"/>
    </location>
</feature>